<protein>
    <recommendedName>
        <fullName evidence="1">UPF0473 protein CLTHE_13030</fullName>
    </recommendedName>
</protein>
<proteinExistence type="inferred from homology"/>
<sequence length="84" mass="9678">MENDVQFIDVIDENGNEEKLEVVTYLKIDDINSEYVVAIKDGEEEAVVFKVLKDEDGNEELVTIENEAEFEMVEEAYGLLMQEE</sequence>
<dbReference type="HAMAP" id="MF_01448">
    <property type="entry name" value="UPF0473"/>
    <property type="match status" value="1"/>
</dbReference>
<dbReference type="Pfam" id="PF06949">
    <property type="entry name" value="DUF1292"/>
    <property type="match status" value="1"/>
</dbReference>
<reference evidence="2 3" key="1">
    <citation type="submission" date="2016-02" db="EMBL/GenBank/DDBJ databases">
        <title>Genome sequence of Clostridium thermobutyricum DSM 4928.</title>
        <authorList>
            <person name="Poehlein A."/>
            <person name="Daniel R."/>
        </authorList>
    </citation>
    <scope>NUCLEOTIDE SEQUENCE [LARGE SCALE GENOMIC DNA]</scope>
    <source>
        <strain evidence="2 3">DSM 4928</strain>
    </source>
</reference>
<gene>
    <name evidence="2" type="ORF">CLTHE_13030</name>
</gene>
<name>A0A1V4SXL5_9CLOT</name>
<dbReference type="OrthoDB" id="9811971at2"/>
<dbReference type="EMBL" id="LTAY01000034">
    <property type="protein sequence ID" value="OPX48310.1"/>
    <property type="molecule type" value="Genomic_DNA"/>
</dbReference>
<evidence type="ECO:0000313" key="3">
    <source>
        <dbReference type="Proteomes" id="UP000191448"/>
    </source>
</evidence>
<dbReference type="AlphaFoldDB" id="A0A1V4SXL5"/>
<evidence type="ECO:0000313" key="2">
    <source>
        <dbReference type="EMBL" id="OPX48310.1"/>
    </source>
</evidence>
<dbReference type="Proteomes" id="UP000191448">
    <property type="component" value="Unassembled WGS sequence"/>
</dbReference>
<evidence type="ECO:0000256" key="1">
    <source>
        <dbReference type="HAMAP-Rule" id="MF_01448"/>
    </source>
</evidence>
<dbReference type="InterPro" id="IPR009711">
    <property type="entry name" value="UPF0473"/>
</dbReference>
<organism evidence="2 3">
    <name type="scientific">Clostridium thermobutyricum DSM 4928</name>
    <dbReference type="NCBI Taxonomy" id="1121339"/>
    <lineage>
        <taxon>Bacteria</taxon>
        <taxon>Bacillati</taxon>
        <taxon>Bacillota</taxon>
        <taxon>Clostridia</taxon>
        <taxon>Eubacteriales</taxon>
        <taxon>Clostridiaceae</taxon>
        <taxon>Clostridium</taxon>
    </lineage>
</organism>
<accession>A0A1V4SXL5</accession>
<comment type="caution">
    <text evidence="2">The sequence shown here is derived from an EMBL/GenBank/DDBJ whole genome shotgun (WGS) entry which is preliminary data.</text>
</comment>
<comment type="similarity">
    <text evidence="1">Belongs to the UPF0473 family.</text>
</comment>
<dbReference type="RefSeq" id="WP_002597371.1">
    <property type="nucleotide sequence ID" value="NZ_LTAY01000034.1"/>
</dbReference>